<comment type="caution">
    <text evidence="1">The sequence shown here is derived from an EMBL/GenBank/DDBJ whole genome shotgun (WGS) entry which is preliminary data.</text>
</comment>
<dbReference type="EMBL" id="JAINZW010000005">
    <property type="protein sequence ID" value="MBZ4040180.1"/>
    <property type="molecule type" value="Genomic_DNA"/>
</dbReference>
<reference evidence="1 2" key="1">
    <citation type="submission" date="2021-09" db="EMBL/GenBank/DDBJ databases">
        <title>Lysobacter sp. 13A isolated from the river sediment.</title>
        <authorList>
            <person name="Liu H."/>
            <person name="Li S."/>
            <person name="Mao S."/>
        </authorList>
    </citation>
    <scope>NUCLEOTIDE SEQUENCE [LARGE SCALE GENOMIC DNA]</scope>
    <source>
        <strain evidence="1 2">13A</strain>
    </source>
</reference>
<dbReference type="InterPro" id="IPR021649">
    <property type="entry name" value="DUF3247"/>
</dbReference>
<dbReference type="Proteomes" id="UP001430954">
    <property type="component" value="Unassembled WGS sequence"/>
</dbReference>
<dbReference type="Gene3D" id="2.30.30.720">
    <property type="entry name" value="Protein of unknown function (DUF3247)"/>
    <property type="match status" value="1"/>
</dbReference>
<dbReference type="Pfam" id="PF11607">
    <property type="entry name" value="DUF3247"/>
    <property type="match status" value="1"/>
</dbReference>
<keyword evidence="2" id="KW-1185">Reference proteome</keyword>
<sequence length="100" mass="10965">MTATAECVYTAEADLARLRALIAQLPNDAHVELHLDDERRVRGTVAARPTLQVFVDAAGREGMNALVRLEDPAMDAPESAHVYDVWLDRVAEVRHCLSAG</sequence>
<evidence type="ECO:0000313" key="2">
    <source>
        <dbReference type="Proteomes" id="UP001430954"/>
    </source>
</evidence>
<accession>A0ABS7T8H4</accession>
<gene>
    <name evidence="1" type="ORF">K6753_11630</name>
</gene>
<evidence type="ECO:0000313" key="1">
    <source>
        <dbReference type="EMBL" id="MBZ4040180.1"/>
    </source>
</evidence>
<organism evidence="1 2">
    <name type="scientific">Novilysobacter selenitireducens</name>
    <dbReference type="NCBI Taxonomy" id="2872639"/>
    <lineage>
        <taxon>Bacteria</taxon>
        <taxon>Pseudomonadati</taxon>
        <taxon>Pseudomonadota</taxon>
        <taxon>Gammaproteobacteria</taxon>
        <taxon>Lysobacterales</taxon>
        <taxon>Lysobacteraceae</taxon>
        <taxon>Novilysobacter</taxon>
    </lineage>
</organism>
<dbReference type="RefSeq" id="WP_223676633.1">
    <property type="nucleotide sequence ID" value="NZ_JAINZW010000005.1"/>
</dbReference>
<protein>
    <submittedName>
        <fullName evidence="1">DUF3247 family protein</fullName>
    </submittedName>
</protein>
<proteinExistence type="predicted"/>
<name>A0ABS7T8H4_9GAMM</name>